<dbReference type="RefSeq" id="WP_021798494.1">
    <property type="nucleotide sequence ID" value="NZ_ACVN02000276.1"/>
</dbReference>
<dbReference type="SMART" id="SM00895">
    <property type="entry name" value="FCD"/>
    <property type="match status" value="1"/>
</dbReference>
<dbReference type="AlphaFoldDB" id="U2Q5B6"/>
<dbReference type="PANTHER" id="PTHR43537">
    <property type="entry name" value="TRANSCRIPTIONAL REGULATOR, GNTR FAMILY"/>
    <property type="match status" value="1"/>
</dbReference>
<dbReference type="InterPro" id="IPR000524">
    <property type="entry name" value="Tscrpt_reg_HTH_GntR"/>
</dbReference>
<dbReference type="Pfam" id="PF07729">
    <property type="entry name" value="FCD"/>
    <property type="match status" value="1"/>
</dbReference>
<dbReference type="GO" id="GO:0003700">
    <property type="term" value="F:DNA-binding transcription factor activity"/>
    <property type="evidence" value="ECO:0007669"/>
    <property type="project" value="InterPro"/>
</dbReference>
<evidence type="ECO:0000259" key="4">
    <source>
        <dbReference type="PROSITE" id="PS50949"/>
    </source>
</evidence>
<dbReference type="SUPFAM" id="SSF48008">
    <property type="entry name" value="GntR ligand-binding domain-like"/>
    <property type="match status" value="1"/>
</dbReference>
<dbReference type="PANTHER" id="PTHR43537:SF5">
    <property type="entry name" value="UXU OPERON TRANSCRIPTIONAL REGULATOR"/>
    <property type="match status" value="1"/>
</dbReference>
<keyword evidence="1" id="KW-0805">Transcription regulation</keyword>
<evidence type="ECO:0000256" key="2">
    <source>
        <dbReference type="ARBA" id="ARBA00023125"/>
    </source>
</evidence>
<dbReference type="InterPro" id="IPR036388">
    <property type="entry name" value="WH-like_DNA-bd_sf"/>
</dbReference>
<comment type="caution">
    <text evidence="5">The sequence shown here is derived from an EMBL/GenBank/DDBJ whole genome shotgun (WGS) entry which is preliminary data.</text>
</comment>
<feature type="domain" description="HTH gntR-type" evidence="4">
    <location>
        <begin position="10"/>
        <end position="78"/>
    </location>
</feature>
<protein>
    <submittedName>
        <fullName evidence="5">FCD domain protein</fullName>
    </submittedName>
</protein>
<keyword evidence="3" id="KW-0804">Transcription</keyword>
<dbReference type="PROSITE" id="PS50949">
    <property type="entry name" value="HTH_GNTR"/>
    <property type="match status" value="1"/>
</dbReference>
<evidence type="ECO:0000256" key="1">
    <source>
        <dbReference type="ARBA" id="ARBA00023015"/>
    </source>
</evidence>
<dbReference type="EMBL" id="ACVN02000276">
    <property type="protein sequence ID" value="ERK51551.1"/>
    <property type="molecule type" value="Genomic_DNA"/>
</dbReference>
<name>U2Q5B6_9ACTN</name>
<dbReference type="Proteomes" id="UP000017052">
    <property type="component" value="Unassembled WGS sequence"/>
</dbReference>
<dbReference type="SMART" id="SM00345">
    <property type="entry name" value="HTH_GNTR"/>
    <property type="match status" value="1"/>
</dbReference>
<dbReference type="GeneID" id="95359263"/>
<dbReference type="InterPro" id="IPR011711">
    <property type="entry name" value="GntR_C"/>
</dbReference>
<reference evidence="5" key="1">
    <citation type="submission" date="2013-08" db="EMBL/GenBank/DDBJ databases">
        <authorList>
            <person name="Durkin A.S."/>
            <person name="Haft D.R."/>
            <person name="McCorrison J."/>
            <person name="Torralba M."/>
            <person name="Gillis M."/>
            <person name="Haft D.H."/>
            <person name="Methe B."/>
            <person name="Sutton G."/>
            <person name="Nelson K.E."/>
        </authorList>
    </citation>
    <scope>NUCLEOTIDE SEQUENCE [LARGE SCALE GENOMIC DNA]</scope>
    <source>
        <strain evidence="5">F0233</strain>
    </source>
</reference>
<evidence type="ECO:0000313" key="5">
    <source>
        <dbReference type="EMBL" id="ERK51551.1"/>
    </source>
</evidence>
<dbReference type="Gene3D" id="1.10.10.10">
    <property type="entry name" value="Winged helix-like DNA-binding domain superfamily/Winged helix DNA-binding domain"/>
    <property type="match status" value="1"/>
</dbReference>
<evidence type="ECO:0000313" key="6">
    <source>
        <dbReference type="Proteomes" id="UP000017052"/>
    </source>
</evidence>
<gene>
    <name evidence="5" type="ORF">HMPREF0682_2778</name>
</gene>
<dbReference type="CDD" id="cd07377">
    <property type="entry name" value="WHTH_GntR"/>
    <property type="match status" value="1"/>
</dbReference>
<evidence type="ECO:0000256" key="3">
    <source>
        <dbReference type="ARBA" id="ARBA00023163"/>
    </source>
</evidence>
<dbReference type="PRINTS" id="PR00035">
    <property type="entry name" value="HTHGNTR"/>
</dbReference>
<dbReference type="Pfam" id="PF00392">
    <property type="entry name" value="GntR"/>
    <property type="match status" value="1"/>
</dbReference>
<dbReference type="SUPFAM" id="SSF46785">
    <property type="entry name" value="Winged helix' DNA-binding domain"/>
    <property type="match status" value="1"/>
</dbReference>
<dbReference type="InterPro" id="IPR008920">
    <property type="entry name" value="TF_FadR/GntR_C"/>
</dbReference>
<keyword evidence="6" id="KW-1185">Reference proteome</keyword>
<accession>U2Q5B6</accession>
<keyword evidence="2" id="KW-0238">DNA-binding</keyword>
<dbReference type="Gene3D" id="1.20.120.530">
    <property type="entry name" value="GntR ligand-binding domain-like"/>
    <property type="match status" value="1"/>
</dbReference>
<dbReference type="GO" id="GO:0003677">
    <property type="term" value="F:DNA binding"/>
    <property type="evidence" value="ECO:0007669"/>
    <property type="project" value="UniProtKB-KW"/>
</dbReference>
<sequence length="250" mass="27709">MSVVNGDAPLRKSEMLVRLFAERIRSGQWEPGSRLPSERELARLFEVSRTAVREALKALQLAGEIETRLGEGSFVLESRRSEADEEALVGAGQSIVSKLQARQALEIASGVLAIKNASESDRIKLRAVRVELAEALEAEDYQWYLVVTFDLHELIAKASHNSYLEEATHDLVEPMRNDEWALTASYDAAMAGYSAGVHRAMIDALLTNDVDAFVGSVCQHYEDYPALRHPELKRLRTVEGAGLDPFRDAG</sequence>
<proteinExistence type="predicted"/>
<dbReference type="OrthoDB" id="8584262at2"/>
<organism evidence="5 6">
    <name type="scientific">Propionibacterium acidifaciens F0233</name>
    <dbReference type="NCBI Taxonomy" id="553198"/>
    <lineage>
        <taxon>Bacteria</taxon>
        <taxon>Bacillati</taxon>
        <taxon>Actinomycetota</taxon>
        <taxon>Actinomycetes</taxon>
        <taxon>Propionibacteriales</taxon>
        <taxon>Propionibacteriaceae</taxon>
        <taxon>Propionibacterium</taxon>
    </lineage>
</organism>
<dbReference type="InterPro" id="IPR036390">
    <property type="entry name" value="WH_DNA-bd_sf"/>
</dbReference>